<dbReference type="Proteomes" id="UP001152485">
    <property type="component" value="Unassembled WGS sequence"/>
</dbReference>
<accession>A0ABM9GNJ2</accession>
<evidence type="ECO:0000313" key="2">
    <source>
        <dbReference type="Proteomes" id="UP001152485"/>
    </source>
</evidence>
<dbReference type="EMBL" id="CAMAPD010000032">
    <property type="protein sequence ID" value="CAH9068131.1"/>
    <property type="molecule type" value="Genomic_DNA"/>
</dbReference>
<protein>
    <submittedName>
        <fullName evidence="1">Uncharacterized protein</fullName>
    </submittedName>
</protein>
<organism evidence="1 2">
    <name type="scientific">Pseudoalteromonas holothuriae</name>
    <dbReference type="NCBI Taxonomy" id="2963714"/>
    <lineage>
        <taxon>Bacteria</taxon>
        <taxon>Pseudomonadati</taxon>
        <taxon>Pseudomonadota</taxon>
        <taxon>Gammaproteobacteria</taxon>
        <taxon>Alteromonadales</taxon>
        <taxon>Pseudoalteromonadaceae</taxon>
        <taxon>Pseudoalteromonas</taxon>
    </lineage>
</organism>
<comment type="caution">
    <text evidence="1">The sequence shown here is derived from an EMBL/GenBank/DDBJ whole genome shotgun (WGS) entry which is preliminary data.</text>
</comment>
<dbReference type="RefSeq" id="WP_261595349.1">
    <property type="nucleotide sequence ID" value="NZ_CAMAPD010000032.1"/>
</dbReference>
<reference evidence="1 2" key="1">
    <citation type="submission" date="2022-07" db="EMBL/GenBank/DDBJ databases">
        <authorList>
            <person name="Criscuolo A."/>
        </authorList>
    </citation>
    <scope>NUCLEOTIDE SEQUENCE [LARGE SCALE GENOMIC DNA]</scope>
    <source>
        <strain evidence="2">CIP 111951</strain>
    </source>
</reference>
<sequence>MFGTNEINGALLGLGTLAKTTSKGWGSTGSNYKSMQSGIVGSYFDRVYGAGKTTVINNYALDTRVFSSGISDVGDGLTKIGYGFTAASSLITLANDYKYGDGIDFGDGFREGGYLAVNTAFATSSLSRFKNVTALARLSPIGMAFTGLDIALQATPSYTVKYGPHAGQVTDGWTKAMHQTSDIVHANQQINPNYRMFDLGKL</sequence>
<name>A0ABM9GNJ2_9GAMM</name>
<gene>
    <name evidence="1" type="ORF">PSECIP111951_04032</name>
</gene>
<evidence type="ECO:0000313" key="1">
    <source>
        <dbReference type="EMBL" id="CAH9068131.1"/>
    </source>
</evidence>
<proteinExistence type="predicted"/>